<dbReference type="GO" id="GO:0030089">
    <property type="term" value="C:phycobilisome"/>
    <property type="evidence" value="ECO:0007669"/>
    <property type="project" value="UniProtKB-KW"/>
</dbReference>
<dbReference type="InterPro" id="IPR011989">
    <property type="entry name" value="ARM-like"/>
</dbReference>
<dbReference type="InterPro" id="IPR027417">
    <property type="entry name" value="P-loop_NTPase"/>
</dbReference>
<dbReference type="GO" id="GO:0016491">
    <property type="term" value="F:oxidoreductase activity"/>
    <property type="evidence" value="ECO:0007669"/>
    <property type="project" value="TreeGrafter"/>
</dbReference>
<protein>
    <submittedName>
        <fullName evidence="6">HEAT repeat domain-containing protein</fullName>
    </submittedName>
</protein>
<feature type="domain" description="TOG" evidence="5">
    <location>
        <begin position="510"/>
        <end position="708"/>
    </location>
</feature>
<dbReference type="PROSITE" id="PS50176">
    <property type="entry name" value="ARM_REPEAT"/>
    <property type="match status" value="2"/>
</dbReference>
<comment type="function">
    <text evidence="4">Catalyzes the hydroxylation of the N(6)-(4-aminobutyl)-L-lysine intermediate produced by deoxyhypusine synthase/DHPS on a critical lysine of the eukaryotic translation initiation factor 5A/eIF-5A. This is the second step of the post-translational modification of that lysine into an unusual amino acid residue named hypusine. Hypusination is unique to mature eIF-5A factor and is essential for its function.</text>
</comment>
<organism evidence="6">
    <name type="scientific">Leptolyngbya boryana CZ1</name>
    <dbReference type="NCBI Taxonomy" id="3060204"/>
    <lineage>
        <taxon>Bacteria</taxon>
        <taxon>Bacillati</taxon>
        <taxon>Cyanobacteriota</taxon>
        <taxon>Cyanophyceae</taxon>
        <taxon>Leptolyngbyales</taxon>
        <taxon>Leptolyngbyaceae</taxon>
        <taxon>Leptolyngbya group</taxon>
        <taxon>Leptolyngbya</taxon>
    </lineage>
</organism>
<evidence type="ECO:0000256" key="2">
    <source>
        <dbReference type="ARBA" id="ARBA00022737"/>
    </source>
</evidence>
<sequence length="995" mass="111593">MTFDFQSYLASIRTTYAKWWEYYTLTDATGKQRQAREDSPFFDFGLMVQTVKREERDRPTEEKVERFSVLDGLRKYADQQVLLVGRPGSGKSTALARLMLEEATDQQARIPVLVELRYWQGSIEQLIRDSLIRHDMPAEQVEAALKNALILFDGVNELPSEEARSQLSAFRRNHPKLPMIFTTRDLSIGGDLGIEKKLEMQPLSEDQMREFVRSYLPDQADQMLRQLKDRLREFGQTPLLLWMLCSLFQQTGTIPENLGLVFREFTQGYEQYLKEDVQIESDKAWWKPVLQQLAWVMMQGEKPTEFRVAIGFEEAVGAIGQFLDQKVPYAEDFARKCLRDLQKHHLIQMGTNQEELEFRHQLIQEYYVAECLLKQLPALSDDEIQQNYLNYLNKTEPLALMLALVQDEALAIRVVRLALEVDRVLGARLAGEVKLEFQKETVGFIETLEVPNWLKIRLLGRTRSEILIPRLFKLLKNSDDEIRENAAYILGKIGAEVAIPELLKRLKDDDYLVRKSVAFALGEIGTESAIPGLLKLLQDKDWRVRESAVSALGEISIEAAIPELFKLLEDNNPDVRESAVSALGEIGTEAAIPELLKLLEDNDDSVRSNAASALGKIGAEAAVPKLLQLLKNDNLKVRSTAASVLGKIAASAAIPGLLKLLQDSDWGVRSNAASALGKIGAEAAIPGLLKLLQDDNFRVRAYAAVALGEIGTEAATLRLLQLLKEDNNLEVSRTVASVLGKIGTEAVIPELLKLLEYDDWVARSSAVSVLGKIGTEAVIPELLKLLEDNDYYARSNVASALGEIGTEAVIPELLKLLQDKDHKVLQSVATALGEIGTEAAIPGLLELLQSENHGVPRRAAYALGKIGTKAIIPELLKLLEEDYYIVREDIAFILSNIAKRHPDHIAPYLPHLLTLIPTQSGGDTYGVILAIQKSCKFYNYEIYQAHLEAQKHDRQTPQNSDLSSPKINQFPNVTEVKIFENVDRYYETPPKDPPS</sequence>
<dbReference type="PANTHER" id="PTHR12697">
    <property type="entry name" value="PBS LYASE HEAT-LIKE PROTEIN"/>
    <property type="match status" value="1"/>
</dbReference>
<dbReference type="EMBL" id="CP130144">
    <property type="protein sequence ID" value="WNZ47505.1"/>
    <property type="molecule type" value="Genomic_DNA"/>
</dbReference>
<dbReference type="PANTHER" id="PTHR12697:SF5">
    <property type="entry name" value="DEOXYHYPUSINE HYDROXYLASE"/>
    <property type="match status" value="1"/>
</dbReference>
<reference evidence="6" key="1">
    <citation type="journal article" date="2023" name="Plants (Basel)">
        <title>Genomic Analysis of Leptolyngbya boryana CZ1 Reveals Efficient Carbon Fixation Modules.</title>
        <authorList>
            <person name="Bai X."/>
            <person name="Wang H."/>
            <person name="Cheng W."/>
            <person name="Wang J."/>
            <person name="Ma M."/>
            <person name="Hu H."/>
            <person name="Song Z."/>
            <person name="Ma H."/>
            <person name="Fan Y."/>
            <person name="Du C."/>
            <person name="Xu J."/>
        </authorList>
    </citation>
    <scope>NUCLEOTIDE SEQUENCE</scope>
    <source>
        <strain evidence="6">CZ1</strain>
    </source>
</reference>
<dbReference type="SUPFAM" id="SSF52540">
    <property type="entry name" value="P-loop containing nucleoside triphosphate hydrolases"/>
    <property type="match status" value="1"/>
</dbReference>
<dbReference type="SMART" id="SM00185">
    <property type="entry name" value="ARM"/>
    <property type="match status" value="6"/>
</dbReference>
<evidence type="ECO:0000256" key="3">
    <source>
        <dbReference type="ARBA" id="ARBA00022738"/>
    </source>
</evidence>
<dbReference type="InterPro" id="IPR000357">
    <property type="entry name" value="HEAT"/>
</dbReference>
<dbReference type="InterPro" id="IPR016024">
    <property type="entry name" value="ARM-type_fold"/>
</dbReference>
<gene>
    <name evidence="6" type="ORF">Q2T42_06635</name>
</gene>
<reference evidence="6" key="2">
    <citation type="submission" date="2023-07" db="EMBL/GenBank/DDBJ databases">
        <authorList>
            <person name="Bai X.-H."/>
            <person name="Wang H.-H."/>
            <person name="Wang J."/>
            <person name="Ma M.-Y."/>
            <person name="Hu H.-H."/>
            <person name="Song Z.-L."/>
            <person name="Ma H.-G."/>
            <person name="Fan Y."/>
            <person name="Du C.-Y."/>
            <person name="Xu J.-C."/>
        </authorList>
    </citation>
    <scope>NUCLEOTIDE SEQUENCE</scope>
    <source>
        <strain evidence="6">CZ1</strain>
    </source>
</reference>
<accession>A0AA96WXG7</accession>
<keyword evidence="2" id="KW-0677">Repeat</keyword>
<dbReference type="SMART" id="SM00567">
    <property type="entry name" value="EZ_HEAT"/>
    <property type="match status" value="13"/>
</dbReference>
<dbReference type="RefSeq" id="WP_316428153.1">
    <property type="nucleotide sequence ID" value="NZ_CP130144.1"/>
</dbReference>
<evidence type="ECO:0000259" key="5">
    <source>
        <dbReference type="SMART" id="SM01349"/>
    </source>
</evidence>
<dbReference type="SMART" id="SM01349">
    <property type="entry name" value="TOG"/>
    <property type="match status" value="1"/>
</dbReference>
<dbReference type="Pfam" id="PF13646">
    <property type="entry name" value="HEAT_2"/>
    <property type="match status" value="3"/>
</dbReference>
<evidence type="ECO:0000256" key="4">
    <source>
        <dbReference type="ARBA" id="ARBA00045876"/>
    </source>
</evidence>
<dbReference type="InterPro" id="IPR004155">
    <property type="entry name" value="PBS_lyase_HEAT"/>
</dbReference>
<name>A0AA96WXG7_LEPBY</name>
<keyword evidence="1" id="KW-0042">Antenna complex</keyword>
<dbReference type="Gene3D" id="1.25.10.10">
    <property type="entry name" value="Leucine-rich Repeat Variant"/>
    <property type="match status" value="3"/>
</dbReference>
<keyword evidence="3" id="KW-0605">Phycobilisome</keyword>
<dbReference type="InterPro" id="IPR007111">
    <property type="entry name" value="NACHT_NTPase"/>
</dbReference>
<dbReference type="InterPro" id="IPR034085">
    <property type="entry name" value="TOG"/>
</dbReference>
<dbReference type="Pfam" id="PF02985">
    <property type="entry name" value="HEAT"/>
    <property type="match status" value="1"/>
</dbReference>
<dbReference type="Gene3D" id="3.40.50.300">
    <property type="entry name" value="P-loop containing nucleotide triphosphate hydrolases"/>
    <property type="match status" value="1"/>
</dbReference>
<evidence type="ECO:0000313" key="6">
    <source>
        <dbReference type="EMBL" id="WNZ47505.1"/>
    </source>
</evidence>
<dbReference type="SUPFAM" id="SSF48371">
    <property type="entry name" value="ARM repeat"/>
    <property type="match status" value="1"/>
</dbReference>
<dbReference type="Pfam" id="PF05729">
    <property type="entry name" value="NACHT"/>
    <property type="match status" value="1"/>
</dbReference>
<dbReference type="InterPro" id="IPR021133">
    <property type="entry name" value="HEAT_type_2"/>
</dbReference>
<dbReference type="InterPro" id="IPR000225">
    <property type="entry name" value="Armadillo"/>
</dbReference>
<dbReference type="PROSITE" id="PS50077">
    <property type="entry name" value="HEAT_REPEAT"/>
    <property type="match status" value="5"/>
</dbReference>
<evidence type="ECO:0000256" key="1">
    <source>
        <dbReference type="ARBA" id="ARBA00022549"/>
    </source>
</evidence>
<dbReference type="AlphaFoldDB" id="A0AA96WXG7"/>
<proteinExistence type="predicted"/>
<dbReference type="Pfam" id="PF03130">
    <property type="entry name" value="HEAT_PBS"/>
    <property type="match status" value="1"/>
</dbReference>